<feature type="region of interest" description="Disordered" evidence="8">
    <location>
        <begin position="904"/>
        <end position="973"/>
    </location>
</feature>
<evidence type="ECO:0000256" key="6">
    <source>
        <dbReference type="ARBA" id="ARBA00023242"/>
    </source>
</evidence>
<evidence type="ECO:0000313" key="10">
    <source>
        <dbReference type="EMBL" id="CAL8100116.1"/>
    </source>
</evidence>
<feature type="domain" description="C2H2-type" evidence="9">
    <location>
        <begin position="593"/>
        <end position="620"/>
    </location>
</feature>
<evidence type="ECO:0000256" key="8">
    <source>
        <dbReference type="SAM" id="MobiDB-lite"/>
    </source>
</evidence>
<dbReference type="SUPFAM" id="SSF57667">
    <property type="entry name" value="beta-beta-alpha zinc fingers"/>
    <property type="match status" value="4"/>
</dbReference>
<keyword evidence="3" id="KW-0677">Repeat</keyword>
<evidence type="ECO:0000256" key="5">
    <source>
        <dbReference type="ARBA" id="ARBA00022833"/>
    </source>
</evidence>
<feature type="compositionally biased region" description="Basic and acidic residues" evidence="8">
    <location>
        <begin position="925"/>
        <end position="936"/>
    </location>
</feature>
<name>A0ABP1QEL9_9HEXA</name>
<feature type="region of interest" description="Disordered" evidence="8">
    <location>
        <begin position="863"/>
        <end position="885"/>
    </location>
</feature>
<dbReference type="Pfam" id="PF00096">
    <property type="entry name" value="zf-C2H2"/>
    <property type="match status" value="1"/>
</dbReference>
<keyword evidence="2" id="KW-0479">Metal-binding</keyword>
<dbReference type="InterPro" id="IPR013087">
    <property type="entry name" value="Znf_C2H2_type"/>
</dbReference>
<dbReference type="PROSITE" id="PS00028">
    <property type="entry name" value="ZINC_FINGER_C2H2_1"/>
    <property type="match status" value="7"/>
</dbReference>
<organism evidence="10 11">
    <name type="scientific">Orchesella dallaii</name>
    <dbReference type="NCBI Taxonomy" id="48710"/>
    <lineage>
        <taxon>Eukaryota</taxon>
        <taxon>Metazoa</taxon>
        <taxon>Ecdysozoa</taxon>
        <taxon>Arthropoda</taxon>
        <taxon>Hexapoda</taxon>
        <taxon>Collembola</taxon>
        <taxon>Entomobryomorpha</taxon>
        <taxon>Entomobryoidea</taxon>
        <taxon>Orchesellidae</taxon>
        <taxon>Orchesellinae</taxon>
        <taxon>Orchesella</taxon>
    </lineage>
</organism>
<sequence length="1086" mass="122223">MANHNHHQQLNSHLTHQIHYVQLPSNLLPATAVSYQDVPVSQITLVAPIPTRSNQINVPRNSTGTGGGGGCVICSGTLPPRISRGGGKKPIEIFTKTCELLNVTVSEIQHEWEFAYGEKLPFCITCIEAVQPLIALQEQVEIIQKKLSTGIESIREKIRQASSRYSSDFRTANFRLRALGNEVAPQIPTSISQTALKSSPRRDTSDAVSDFSTIFANTGFHSSETGIQQGASRQQYPEASTSNANVLNTYANIQPIATTTSSQVVFHSVFDSHHEGAASNNAEEYSNHANNYFNEDDGDRDAYSPEGQVKTEDSNSNSDSDEKPRQRVKAVSSSRRGKSDVGRGTTSCATSSTRSFSNKGRQSAEYFSPVVNDEKGRLIFEGIAILPGKVGYACGLCGADCGKGLTTAAMRKVKIHIKGFHLKAYKCSICHKNFTSNDILSQHIVRAHEQQDVACDICARPVRPRYLIHHKFTHMNAEEKAASIAAGFKPQAKDYELMERKYMCNTCGKMFKKRSVLQRHEASHQDAALRKDYKCDICDKGYTTEQALRDHVSLNHDSTNVRKAMCKFCGKVMFPKYLRKHLKTHIAKEERPFVCSICGRRLVNLRTLQIHEAAHDPEDKPEMFKFECDICGQRFINQKRQRQHRRKIHPNHWKLAVPINMINEVSVDKPGEDDFIEDLNNEGLQEVSKGMYSYQLYEVKKLEDPSGYNCVTCGKEFIGDIEDMEDQIKDHIRAEHIGNFRCNVCTKRMKNISEVIAHKRQDHMNRTIVDCTICGRPDLTTGSVKVHVWSHKNAVDIADAINSGERVPPKYEKGLNEFQKIPAEYGVNFEFQCAVCQSSYAMLEGFYSHVVEQHPFAITARVKRLPSQESGKRGRKRQHSLEPSDCPECGKTYATGYRLHKHIQKVHRKRWSNSSKSKRRRVKKKCDVDSEVDQDRKSKKASPIKTEIPSGVSSGSDNDESEEEYDSDKSYNPKIKSVSGVEVLETSGITLRNRGSLRPRSEFTYNEDDDDVSNADDVHVKVNRPKTPSNVGKGNVKHEHFIEYITPDGELTGVELLTENDIKQSPHSSDVEEDEEWMNEGEDEED</sequence>
<feature type="compositionally biased region" description="Polar residues" evidence="8">
    <location>
        <begin position="344"/>
        <end position="356"/>
    </location>
</feature>
<evidence type="ECO:0000256" key="4">
    <source>
        <dbReference type="ARBA" id="ARBA00022771"/>
    </source>
</evidence>
<dbReference type="Proteomes" id="UP001642540">
    <property type="component" value="Unassembled WGS sequence"/>
</dbReference>
<feature type="domain" description="C2H2-type" evidence="9">
    <location>
        <begin position="425"/>
        <end position="453"/>
    </location>
</feature>
<dbReference type="Gene3D" id="3.30.160.60">
    <property type="entry name" value="Classic Zinc Finger"/>
    <property type="match status" value="6"/>
</dbReference>
<feature type="domain" description="C2H2-type" evidence="9">
    <location>
        <begin position="626"/>
        <end position="654"/>
    </location>
</feature>
<evidence type="ECO:0000256" key="2">
    <source>
        <dbReference type="ARBA" id="ARBA00022723"/>
    </source>
</evidence>
<feature type="compositionally biased region" description="Basic residues" evidence="8">
    <location>
        <begin position="904"/>
        <end position="924"/>
    </location>
</feature>
<evidence type="ECO:0000256" key="7">
    <source>
        <dbReference type="PROSITE-ProRule" id="PRU00042"/>
    </source>
</evidence>
<evidence type="ECO:0000256" key="3">
    <source>
        <dbReference type="ARBA" id="ARBA00022737"/>
    </source>
</evidence>
<keyword evidence="6" id="KW-0539">Nucleus</keyword>
<feature type="domain" description="C2H2-type" evidence="9">
    <location>
        <begin position="533"/>
        <end position="561"/>
    </location>
</feature>
<feature type="region of interest" description="Disordered" evidence="8">
    <location>
        <begin position="288"/>
        <end position="356"/>
    </location>
</feature>
<proteinExistence type="predicted"/>
<comment type="caution">
    <text evidence="10">The sequence shown here is derived from an EMBL/GenBank/DDBJ whole genome shotgun (WGS) entry which is preliminary data.</text>
</comment>
<dbReference type="PANTHER" id="PTHR24394">
    <property type="entry name" value="ZINC FINGER PROTEIN"/>
    <property type="match status" value="1"/>
</dbReference>
<feature type="domain" description="C2H2-type" evidence="9">
    <location>
        <begin position="884"/>
        <end position="912"/>
    </location>
</feature>
<evidence type="ECO:0000256" key="1">
    <source>
        <dbReference type="ARBA" id="ARBA00004123"/>
    </source>
</evidence>
<gene>
    <name evidence="10" type="ORF">ODALV1_LOCUS10446</name>
</gene>
<reference evidence="10 11" key="1">
    <citation type="submission" date="2024-08" db="EMBL/GenBank/DDBJ databases">
        <authorList>
            <person name="Cucini C."/>
            <person name="Frati F."/>
        </authorList>
    </citation>
    <scope>NUCLEOTIDE SEQUENCE [LARGE SCALE GENOMIC DNA]</scope>
</reference>
<evidence type="ECO:0000259" key="9">
    <source>
        <dbReference type="PROSITE" id="PS50157"/>
    </source>
</evidence>
<dbReference type="SMART" id="SM00355">
    <property type="entry name" value="ZnF_C2H2"/>
    <property type="match status" value="13"/>
</dbReference>
<feature type="domain" description="C2H2-type" evidence="9">
    <location>
        <begin position="502"/>
        <end position="524"/>
    </location>
</feature>
<dbReference type="Pfam" id="PF13912">
    <property type="entry name" value="zf-C2H2_6"/>
    <property type="match status" value="1"/>
</dbReference>
<dbReference type="EMBL" id="CAXLJM020000032">
    <property type="protein sequence ID" value="CAL8100116.1"/>
    <property type="molecule type" value="Genomic_DNA"/>
</dbReference>
<dbReference type="PROSITE" id="PS50157">
    <property type="entry name" value="ZINC_FINGER_C2H2_2"/>
    <property type="match status" value="7"/>
</dbReference>
<feature type="domain" description="C2H2-type" evidence="9">
    <location>
        <begin position="740"/>
        <end position="768"/>
    </location>
</feature>
<accession>A0ABP1QEL9</accession>
<dbReference type="InterPro" id="IPR036236">
    <property type="entry name" value="Znf_C2H2_sf"/>
</dbReference>
<feature type="compositionally biased region" description="Acidic residues" evidence="8">
    <location>
        <begin position="1071"/>
        <end position="1086"/>
    </location>
</feature>
<keyword evidence="4 7" id="KW-0863">Zinc-finger</keyword>
<comment type="subcellular location">
    <subcellularLocation>
        <location evidence="1">Nucleus</location>
    </subcellularLocation>
</comment>
<keyword evidence="11" id="KW-1185">Reference proteome</keyword>
<keyword evidence="5" id="KW-0862">Zinc</keyword>
<feature type="region of interest" description="Disordered" evidence="8">
    <location>
        <begin position="1059"/>
        <end position="1086"/>
    </location>
</feature>
<protein>
    <recommendedName>
        <fullName evidence="9">C2H2-type domain-containing protein</fullName>
    </recommendedName>
</protein>
<feature type="compositionally biased region" description="Acidic residues" evidence="8">
    <location>
        <begin position="957"/>
        <end position="966"/>
    </location>
</feature>
<evidence type="ECO:0000313" key="11">
    <source>
        <dbReference type="Proteomes" id="UP001642540"/>
    </source>
</evidence>
<dbReference type="PANTHER" id="PTHR24394:SF29">
    <property type="entry name" value="MYONEURIN"/>
    <property type="match status" value="1"/>
</dbReference>